<dbReference type="GO" id="GO:0005737">
    <property type="term" value="C:cytoplasm"/>
    <property type="evidence" value="ECO:0007669"/>
    <property type="project" value="TreeGrafter"/>
</dbReference>
<sequence>MVRDEVRILNVLSRNNAEESHIVRFYEAFGNRLHHYLVFEMLEKSLFQLQEERNFRPLEMCHIRTITYQMLQALGKLKESGVIHADIKPENIMIVNQRQNPYQVKLIDFGTSFMVKDLGLYKAPYVQTRFYRAPEILLGLPFCEKVDIWSLGCVMAELYLGYPLYPAKTGFELVEYIIASHGQPSAKLLNAGEKTSHFFDRVERAWGKPTWKLKTDQESPSNIESHTQQAVRYYRKRCLAYPWKMLQIPQFGRQGTYEVVTADHKSMVKLIKRMLTLDPDRRISASSALSQPFLTMTHLRASSSCRRYRDLSEHWLRRAVPLQQPNLERQHFTAECCASSTRGTLKKATPDSAQHPTKARRGSFRRAVQSLFTCFYAGQDNKTGVAEPHSFDKNSASIIEVRPPTPFVNKAQRTTEEEDSESHTETSSSIGEDDVERVVETSNSCSSMQPEVSSEHSDISIEEISPDPTRHTPESEEGCQLSFVQSIYTPSWEDKHSTPPCCHSDSMEATQGTSDSVRAFTSSTVPEVLSERSVDSDKAVCDKTGKEVNFHEDLVSLGSSVSILEDDSRWTFKRPDSSSSMRPVASFISSDISCQESSPDSSQPHTKSKGGSLMKSLRSFFSNFWRKKKPAPGSSHSDPMEGPHCKDSGSSNNPGIPAQSHEDTDKAVSGQTGKKVRQKSKIIAVFISL</sequence>
<proteinExistence type="predicted"/>
<keyword evidence="1" id="KW-0723">Serine/threonine-protein kinase</keyword>
<feature type="compositionally biased region" description="Polar residues" evidence="6">
    <location>
        <begin position="440"/>
        <end position="452"/>
    </location>
</feature>
<name>A0A9D3TCP8_MEGAT</name>
<feature type="region of interest" description="Disordered" evidence="6">
    <location>
        <begin position="499"/>
        <end position="525"/>
    </location>
</feature>
<feature type="region of interest" description="Disordered" evidence="6">
    <location>
        <begin position="395"/>
        <end position="477"/>
    </location>
</feature>
<keyword evidence="4" id="KW-0418">Kinase</keyword>
<evidence type="ECO:0000256" key="2">
    <source>
        <dbReference type="ARBA" id="ARBA00022679"/>
    </source>
</evidence>
<dbReference type="PANTHER" id="PTHR24058:SF46">
    <property type="entry name" value="HOMEODOMAIN-INTERACTING PROTEIN KINASE 4"/>
    <property type="match status" value="1"/>
</dbReference>
<keyword evidence="3" id="KW-0547">Nucleotide-binding</keyword>
<dbReference type="PANTHER" id="PTHR24058">
    <property type="entry name" value="DUAL SPECIFICITY PROTEIN KINASE"/>
    <property type="match status" value="1"/>
</dbReference>
<dbReference type="Gene3D" id="1.10.510.10">
    <property type="entry name" value="Transferase(Phosphotransferase) domain 1"/>
    <property type="match status" value="1"/>
</dbReference>
<dbReference type="PROSITE" id="PS50011">
    <property type="entry name" value="PROTEIN_KINASE_DOM"/>
    <property type="match status" value="1"/>
</dbReference>
<dbReference type="SUPFAM" id="SSF56112">
    <property type="entry name" value="Protein kinase-like (PK-like)"/>
    <property type="match status" value="1"/>
</dbReference>
<dbReference type="AlphaFoldDB" id="A0A9D3TCP8"/>
<feature type="region of interest" description="Disordered" evidence="6">
    <location>
        <begin position="626"/>
        <end position="677"/>
    </location>
</feature>
<evidence type="ECO:0000313" key="8">
    <source>
        <dbReference type="EMBL" id="KAG7470816.1"/>
    </source>
</evidence>
<dbReference type="GO" id="GO:0004713">
    <property type="term" value="F:protein tyrosine kinase activity"/>
    <property type="evidence" value="ECO:0007669"/>
    <property type="project" value="TreeGrafter"/>
</dbReference>
<feature type="region of interest" description="Disordered" evidence="6">
    <location>
        <begin position="343"/>
        <end position="362"/>
    </location>
</feature>
<feature type="domain" description="Protein kinase" evidence="7">
    <location>
        <begin position="1"/>
        <end position="294"/>
    </location>
</feature>
<gene>
    <name evidence="8" type="ORF">MATL_G00117690</name>
</gene>
<organism evidence="8 9">
    <name type="scientific">Megalops atlanticus</name>
    <name type="common">Tarpon</name>
    <name type="synonym">Clupea gigantea</name>
    <dbReference type="NCBI Taxonomy" id="7932"/>
    <lineage>
        <taxon>Eukaryota</taxon>
        <taxon>Metazoa</taxon>
        <taxon>Chordata</taxon>
        <taxon>Craniata</taxon>
        <taxon>Vertebrata</taxon>
        <taxon>Euteleostomi</taxon>
        <taxon>Actinopterygii</taxon>
        <taxon>Neopterygii</taxon>
        <taxon>Teleostei</taxon>
        <taxon>Elopiformes</taxon>
        <taxon>Megalopidae</taxon>
        <taxon>Megalops</taxon>
    </lineage>
</organism>
<protein>
    <recommendedName>
        <fullName evidence="7">Protein kinase domain-containing protein</fullName>
    </recommendedName>
</protein>
<dbReference type="GO" id="GO:0005634">
    <property type="term" value="C:nucleus"/>
    <property type="evidence" value="ECO:0007669"/>
    <property type="project" value="TreeGrafter"/>
</dbReference>
<dbReference type="EMBL" id="JAFDVH010000009">
    <property type="protein sequence ID" value="KAG7470816.1"/>
    <property type="molecule type" value="Genomic_DNA"/>
</dbReference>
<dbReference type="Pfam" id="PF00069">
    <property type="entry name" value="Pkinase"/>
    <property type="match status" value="1"/>
</dbReference>
<comment type="caution">
    <text evidence="8">The sequence shown here is derived from an EMBL/GenBank/DDBJ whole genome shotgun (WGS) entry which is preliminary data.</text>
</comment>
<dbReference type="Proteomes" id="UP001046870">
    <property type="component" value="Chromosome 9"/>
</dbReference>
<evidence type="ECO:0000256" key="6">
    <source>
        <dbReference type="SAM" id="MobiDB-lite"/>
    </source>
</evidence>
<dbReference type="GO" id="GO:0005524">
    <property type="term" value="F:ATP binding"/>
    <property type="evidence" value="ECO:0007669"/>
    <property type="project" value="UniProtKB-KW"/>
</dbReference>
<dbReference type="GO" id="GO:0004674">
    <property type="term" value="F:protein serine/threonine kinase activity"/>
    <property type="evidence" value="ECO:0007669"/>
    <property type="project" value="UniProtKB-KW"/>
</dbReference>
<evidence type="ECO:0000256" key="4">
    <source>
        <dbReference type="ARBA" id="ARBA00022777"/>
    </source>
</evidence>
<dbReference type="SMART" id="SM00220">
    <property type="entry name" value="S_TKc"/>
    <property type="match status" value="1"/>
</dbReference>
<evidence type="ECO:0000256" key="1">
    <source>
        <dbReference type="ARBA" id="ARBA00022527"/>
    </source>
</evidence>
<dbReference type="OrthoDB" id="437530at2759"/>
<feature type="compositionally biased region" description="Basic and acidic residues" evidence="6">
    <location>
        <begin position="638"/>
        <end position="647"/>
    </location>
</feature>
<dbReference type="InterPro" id="IPR008271">
    <property type="entry name" value="Ser/Thr_kinase_AS"/>
</dbReference>
<keyword evidence="2" id="KW-0808">Transferase</keyword>
<feature type="compositionally biased region" description="Polar residues" evidence="6">
    <location>
        <begin position="577"/>
        <end position="605"/>
    </location>
</feature>
<evidence type="ECO:0000259" key="7">
    <source>
        <dbReference type="PROSITE" id="PS50011"/>
    </source>
</evidence>
<accession>A0A9D3TCP8</accession>
<dbReference type="InterPro" id="IPR011009">
    <property type="entry name" value="Kinase-like_dom_sf"/>
</dbReference>
<keyword evidence="9" id="KW-1185">Reference proteome</keyword>
<dbReference type="InterPro" id="IPR000719">
    <property type="entry name" value="Prot_kinase_dom"/>
</dbReference>
<dbReference type="InterPro" id="IPR050494">
    <property type="entry name" value="Ser_Thr_dual-spec_kinase"/>
</dbReference>
<reference evidence="8" key="1">
    <citation type="submission" date="2021-01" db="EMBL/GenBank/DDBJ databases">
        <authorList>
            <person name="Zahm M."/>
            <person name="Roques C."/>
            <person name="Cabau C."/>
            <person name="Klopp C."/>
            <person name="Donnadieu C."/>
            <person name="Jouanno E."/>
            <person name="Lampietro C."/>
            <person name="Louis A."/>
            <person name="Herpin A."/>
            <person name="Echchiki A."/>
            <person name="Berthelot C."/>
            <person name="Parey E."/>
            <person name="Roest-Crollius H."/>
            <person name="Braasch I."/>
            <person name="Postlethwait J."/>
            <person name="Bobe J."/>
            <person name="Montfort J."/>
            <person name="Bouchez O."/>
            <person name="Begum T."/>
            <person name="Mejri S."/>
            <person name="Adams A."/>
            <person name="Chen W.-J."/>
            <person name="Guiguen Y."/>
        </authorList>
    </citation>
    <scope>NUCLEOTIDE SEQUENCE</scope>
    <source>
        <strain evidence="8">YG-15Mar2019-1</strain>
        <tissue evidence="8">Brain</tissue>
    </source>
</reference>
<keyword evidence="5" id="KW-0067">ATP-binding</keyword>
<feature type="region of interest" description="Disordered" evidence="6">
    <location>
        <begin position="568"/>
        <end position="613"/>
    </location>
</feature>
<dbReference type="PROSITE" id="PS00108">
    <property type="entry name" value="PROTEIN_KINASE_ST"/>
    <property type="match status" value="1"/>
</dbReference>
<feature type="compositionally biased region" description="Polar residues" evidence="6">
    <location>
        <begin position="507"/>
        <end position="525"/>
    </location>
</feature>
<evidence type="ECO:0000256" key="5">
    <source>
        <dbReference type="ARBA" id="ARBA00022840"/>
    </source>
</evidence>
<evidence type="ECO:0000313" key="9">
    <source>
        <dbReference type="Proteomes" id="UP001046870"/>
    </source>
</evidence>
<evidence type="ECO:0000256" key="3">
    <source>
        <dbReference type="ARBA" id="ARBA00022741"/>
    </source>
</evidence>